<sequence length="293" mass="33809">MNPYESRPDRIPSTDRYADVPLYGRYFPSPTDFRPDTKHVNSTTPESLEYWSSVLQRCTEMNRIYENQDGGRDVFALGTVIIKSSHLKKILEGRKSHRDYSYADANEVEAISLANKVLGSIKVPQIYFAAKLNERDVLVQERIPGVSLNIAWQYLSLSQKHAFKHQARSMLQKLATLHPPVEINHRSYVVPDSDPVEHRGIQEFERDIIFAEDTKDSDLSFMHNDVSLSNCIVDNDKIVGLIDWEMAGFFGWETTTEVHVQIRTPKRENFASLDLPEEMLKDILFWNDLYEVA</sequence>
<dbReference type="EMBL" id="JAPHNI010001051">
    <property type="protein sequence ID" value="KAJ8106898.1"/>
    <property type="molecule type" value="Genomic_DNA"/>
</dbReference>
<comment type="caution">
    <text evidence="1">The sequence shown here is derived from an EMBL/GenBank/DDBJ whole genome shotgun (WGS) entry which is preliminary data.</text>
</comment>
<reference evidence="1" key="1">
    <citation type="submission" date="2022-11" db="EMBL/GenBank/DDBJ databases">
        <title>Genome Sequence of Boeremia exigua.</title>
        <authorList>
            <person name="Buettner E."/>
        </authorList>
    </citation>
    <scope>NUCLEOTIDE SEQUENCE</scope>
    <source>
        <strain evidence="1">CU02</strain>
    </source>
</reference>
<evidence type="ECO:0000313" key="1">
    <source>
        <dbReference type="EMBL" id="KAJ8106898.1"/>
    </source>
</evidence>
<gene>
    <name evidence="1" type="ORF">OPT61_g9237</name>
</gene>
<name>A0ACC2HVQ9_9PLEO</name>
<evidence type="ECO:0000313" key="2">
    <source>
        <dbReference type="Proteomes" id="UP001153331"/>
    </source>
</evidence>
<organism evidence="1 2">
    <name type="scientific">Boeremia exigua</name>
    <dbReference type="NCBI Taxonomy" id="749465"/>
    <lineage>
        <taxon>Eukaryota</taxon>
        <taxon>Fungi</taxon>
        <taxon>Dikarya</taxon>
        <taxon>Ascomycota</taxon>
        <taxon>Pezizomycotina</taxon>
        <taxon>Dothideomycetes</taxon>
        <taxon>Pleosporomycetidae</taxon>
        <taxon>Pleosporales</taxon>
        <taxon>Pleosporineae</taxon>
        <taxon>Didymellaceae</taxon>
        <taxon>Boeremia</taxon>
    </lineage>
</organism>
<keyword evidence="2" id="KW-1185">Reference proteome</keyword>
<proteinExistence type="predicted"/>
<dbReference type="Proteomes" id="UP001153331">
    <property type="component" value="Unassembled WGS sequence"/>
</dbReference>
<protein>
    <submittedName>
        <fullName evidence="1">Uncharacterized protein</fullName>
    </submittedName>
</protein>
<accession>A0ACC2HVQ9</accession>